<feature type="compositionally biased region" description="Basic and acidic residues" evidence="1">
    <location>
        <begin position="90"/>
        <end position="100"/>
    </location>
</feature>
<evidence type="ECO:0000256" key="1">
    <source>
        <dbReference type="SAM" id="MobiDB-lite"/>
    </source>
</evidence>
<reference evidence="3 4" key="1">
    <citation type="journal article" date="1999" name="Nature">
        <title>Sequence and analysis of chromosome 2 of the plant Arabidopsis thaliana.</title>
        <authorList>
            <person name="Lin X."/>
            <person name="Kaul S."/>
            <person name="Rounsley S."/>
            <person name="Shea T.P."/>
            <person name="Benito M.I."/>
            <person name="Town C.D."/>
            <person name="Fujii C.Y."/>
            <person name="Mason T."/>
            <person name="Bowman C.L."/>
            <person name="Barnstead M."/>
            <person name="Feldblyum T.V."/>
            <person name="Buell C.R."/>
            <person name="Ketchum K.A."/>
            <person name="Lee J."/>
            <person name="Ronning C.M."/>
            <person name="Koo H.L."/>
            <person name="Moffat K.S."/>
            <person name="Cronin L.A."/>
            <person name="Shen M."/>
            <person name="Pai G."/>
            <person name="Van Aken S."/>
            <person name="Umayam L."/>
            <person name="Tallon L.J."/>
            <person name="Gill J.E."/>
            <person name="Adams M.D."/>
            <person name="Carrera A.J."/>
            <person name="Creasy T.H."/>
            <person name="Goodman H.M."/>
            <person name="Somerville C.R."/>
            <person name="Copenhaver G.P."/>
            <person name="Preuss D."/>
            <person name="Nierman W.C."/>
            <person name="White O."/>
            <person name="Eisen J.A."/>
            <person name="Salzberg S.L."/>
            <person name="Fraser C.M."/>
            <person name="Venter J.C."/>
        </authorList>
    </citation>
    <scope>NUCLEOTIDE SEQUENCE [LARGE SCALE GENOMIC DNA]</scope>
    <source>
        <strain evidence="4">cv. Columbia</strain>
    </source>
</reference>
<dbReference type="TAIR" id="AT2G14395"/>
<dbReference type="GeneID" id="28718267"/>
<dbReference type="InParanoid" id="A0A1P8AYI7"/>
<dbReference type="RefSeq" id="NP_001323942.1">
    <property type="nucleotide sequence ID" value="NM_001335420.1"/>
</dbReference>
<feature type="compositionally biased region" description="Basic and acidic residues" evidence="1">
    <location>
        <begin position="150"/>
        <end position="161"/>
    </location>
</feature>
<keyword evidence="4" id="KW-1185">Reference proteome</keyword>
<name>A0A1P8AYI7_ARATH</name>
<reference evidence="4" key="2">
    <citation type="journal article" date="2017" name="Plant J.">
        <title>Araport11: a complete reannotation of the Arabidopsis thaliana reference genome.</title>
        <authorList>
            <person name="Cheng C.Y."/>
            <person name="Krishnakumar V."/>
            <person name="Chan A.P."/>
            <person name="Thibaud-Nissen F."/>
            <person name="Schobel S."/>
            <person name="Town C.D."/>
        </authorList>
    </citation>
    <scope>GENOME REANNOTATION</scope>
    <source>
        <strain evidence="4">cv. Columbia</strain>
    </source>
</reference>
<proteinExistence type="predicted"/>
<feature type="compositionally biased region" description="Basic residues" evidence="1">
    <location>
        <begin position="193"/>
        <end position="211"/>
    </location>
</feature>
<evidence type="ECO:0000313" key="4">
    <source>
        <dbReference type="Proteomes" id="UP000006548"/>
    </source>
</evidence>
<feature type="region of interest" description="Disordered" evidence="1">
    <location>
        <begin position="90"/>
        <end position="239"/>
    </location>
</feature>
<evidence type="ECO:0000313" key="3">
    <source>
        <dbReference type="EMBL" id="ANM61741.1"/>
    </source>
</evidence>
<dbReference type="Proteomes" id="UP000006548">
    <property type="component" value="Chromosome 2"/>
</dbReference>
<dbReference type="ExpressionAtlas" id="A0A1P8AYI7">
    <property type="expression patterns" value="differential"/>
</dbReference>
<evidence type="ECO:0000313" key="2">
    <source>
        <dbReference type="Araport" id="AT2G14395"/>
    </source>
</evidence>
<dbReference type="Araport" id="AT2G14395"/>
<dbReference type="AlphaFoldDB" id="A0A1P8AYI7"/>
<feature type="compositionally biased region" description="Basic residues" evidence="1">
    <location>
        <begin position="119"/>
        <end position="128"/>
    </location>
</feature>
<organism evidence="3 4">
    <name type="scientific">Arabidopsis thaliana</name>
    <name type="common">Mouse-ear cress</name>
    <dbReference type="NCBI Taxonomy" id="3702"/>
    <lineage>
        <taxon>Eukaryota</taxon>
        <taxon>Viridiplantae</taxon>
        <taxon>Streptophyta</taxon>
        <taxon>Embryophyta</taxon>
        <taxon>Tracheophyta</taxon>
        <taxon>Spermatophyta</taxon>
        <taxon>Magnoliopsida</taxon>
        <taxon>eudicotyledons</taxon>
        <taxon>Gunneridae</taxon>
        <taxon>Pentapetalae</taxon>
        <taxon>rosids</taxon>
        <taxon>malvids</taxon>
        <taxon>Brassicales</taxon>
        <taxon>Brassicaceae</taxon>
        <taxon>Camelineae</taxon>
        <taxon>Arabidopsis</taxon>
    </lineage>
</organism>
<protein>
    <submittedName>
        <fullName evidence="3">Uncharacterized protein</fullName>
    </submittedName>
</protein>
<dbReference type="KEGG" id="ath:AT2G14395"/>
<gene>
    <name evidence="2 3" type="ordered locus">At2g14395</name>
</gene>
<feature type="compositionally biased region" description="Low complexity" evidence="1">
    <location>
        <begin position="168"/>
        <end position="181"/>
    </location>
</feature>
<accession>A0A1P8AYI7</accession>
<sequence>MGIIQSGMRANCAIPSSIQSPGRESLDEGHRDVLVSARKVPDKCTRSSDLGSKVTKWGASSVWYVRNVLINHPDPRKVWHGFRASEVEGHNYERKEREGAQEQAPSSPVRGSKWTPRFCHPRRVHSSRASRGYCPPPRRHRLHCQTGSLEPEHLRDRKLGLEHGGTSGACAGSSPRSRSSSTFTEKGGDACRRPKVRTGKWKQACGKRRPAGSKPSPDKNKGLLGSRGQTVDAPSRSIL</sequence>
<dbReference type="EMBL" id="CP002685">
    <property type="protein sequence ID" value="ANM61741.1"/>
    <property type="molecule type" value="Genomic_DNA"/>
</dbReference>